<evidence type="ECO:0000313" key="2">
    <source>
        <dbReference type="Proteomes" id="UP000467841"/>
    </source>
</evidence>
<sequence length="123" mass="13641">MRKYGLSVDNVVGSGIVDSNGNIYTDRVSMGEDRFWAVRGGGAASFGIVLGYKIRLVPVNGTKPGEKTVLASFIGMYLGRSDKTIERDEPGFPGVEAEENRLYRNEMDRFGVVFRSVHRLPYC</sequence>
<dbReference type="InterPro" id="IPR036318">
    <property type="entry name" value="FAD-bd_PCMH-like_sf"/>
</dbReference>
<dbReference type="OrthoDB" id="407275at2759"/>
<protein>
    <recommendedName>
        <fullName evidence="3">FAD linked oxidase N-terminal domain-containing protein</fullName>
    </recommendedName>
</protein>
<dbReference type="Proteomes" id="UP000467841">
    <property type="component" value="Unassembled WGS sequence"/>
</dbReference>
<evidence type="ECO:0008006" key="3">
    <source>
        <dbReference type="Google" id="ProtNLM"/>
    </source>
</evidence>
<dbReference type="EMBL" id="CACVBM020000099">
    <property type="protein sequence ID" value="CAA7014236.1"/>
    <property type="molecule type" value="Genomic_DNA"/>
</dbReference>
<dbReference type="AlphaFoldDB" id="A0A6D2HF57"/>
<gene>
    <name evidence="1" type="ORF">MERR_LOCUS1470</name>
</gene>
<keyword evidence="2" id="KW-1185">Reference proteome</keyword>
<dbReference type="PANTHER" id="PTHR32448">
    <property type="entry name" value="OS08G0158400 PROTEIN"/>
    <property type="match status" value="1"/>
</dbReference>
<proteinExistence type="predicted"/>
<dbReference type="SUPFAM" id="SSF56176">
    <property type="entry name" value="FAD-binding/transporter-associated domain-like"/>
    <property type="match status" value="1"/>
</dbReference>
<comment type="caution">
    <text evidence="1">The sequence shown here is derived from an EMBL/GenBank/DDBJ whole genome shotgun (WGS) entry which is preliminary data.</text>
</comment>
<reference evidence="1" key="1">
    <citation type="submission" date="2020-01" db="EMBL/GenBank/DDBJ databases">
        <authorList>
            <person name="Mishra B."/>
        </authorList>
    </citation>
    <scope>NUCLEOTIDE SEQUENCE [LARGE SCALE GENOMIC DNA]</scope>
</reference>
<organism evidence="1 2">
    <name type="scientific">Microthlaspi erraticum</name>
    <dbReference type="NCBI Taxonomy" id="1685480"/>
    <lineage>
        <taxon>Eukaryota</taxon>
        <taxon>Viridiplantae</taxon>
        <taxon>Streptophyta</taxon>
        <taxon>Embryophyta</taxon>
        <taxon>Tracheophyta</taxon>
        <taxon>Spermatophyta</taxon>
        <taxon>Magnoliopsida</taxon>
        <taxon>eudicotyledons</taxon>
        <taxon>Gunneridae</taxon>
        <taxon>Pentapetalae</taxon>
        <taxon>rosids</taxon>
        <taxon>malvids</taxon>
        <taxon>Brassicales</taxon>
        <taxon>Brassicaceae</taxon>
        <taxon>Coluteocarpeae</taxon>
        <taxon>Microthlaspi</taxon>
    </lineage>
</organism>
<accession>A0A6D2HF57</accession>
<evidence type="ECO:0000313" key="1">
    <source>
        <dbReference type="EMBL" id="CAA7014236.1"/>
    </source>
</evidence>
<name>A0A6D2HF57_9BRAS</name>
<dbReference type="Gene3D" id="3.30.465.10">
    <property type="match status" value="1"/>
</dbReference>
<dbReference type="InterPro" id="IPR016169">
    <property type="entry name" value="FAD-bd_PCMH_sub2"/>
</dbReference>
<dbReference type="GO" id="GO:0050660">
    <property type="term" value="F:flavin adenine dinucleotide binding"/>
    <property type="evidence" value="ECO:0007669"/>
    <property type="project" value="InterPro"/>
</dbReference>